<dbReference type="AlphaFoldDB" id="A0A1X6NNN4"/>
<reference evidence="2 3" key="1">
    <citation type="submission" date="2017-03" db="EMBL/GenBank/DDBJ databases">
        <title>WGS assembly of Porphyra umbilicalis.</title>
        <authorList>
            <person name="Brawley S.H."/>
            <person name="Blouin N.A."/>
            <person name="Ficko-Blean E."/>
            <person name="Wheeler G.L."/>
            <person name="Lohr M."/>
            <person name="Goodson H.V."/>
            <person name="Jenkins J.W."/>
            <person name="Blaby-Haas C.E."/>
            <person name="Helliwell K.E."/>
            <person name="Chan C."/>
            <person name="Marriage T."/>
            <person name="Bhattacharya D."/>
            <person name="Klein A.S."/>
            <person name="Badis Y."/>
            <person name="Brodie J."/>
            <person name="Cao Y."/>
            <person name="Collen J."/>
            <person name="Dittami S.M."/>
            <person name="Gachon C.M."/>
            <person name="Green B.R."/>
            <person name="Karpowicz S."/>
            <person name="Kim J.W."/>
            <person name="Kudahl U."/>
            <person name="Lin S."/>
            <person name="Michel G."/>
            <person name="Mittag M."/>
            <person name="Olson B.J."/>
            <person name="Pangilinan J."/>
            <person name="Peng Y."/>
            <person name="Qiu H."/>
            <person name="Shu S."/>
            <person name="Singer J.T."/>
            <person name="Smith A.G."/>
            <person name="Sprecher B.N."/>
            <person name="Wagner V."/>
            <person name="Wang W."/>
            <person name="Wang Z.-Y."/>
            <person name="Yan J."/>
            <person name="Yarish C."/>
            <person name="Zoeuner-Riek S."/>
            <person name="Zhuang Y."/>
            <person name="Zou Y."/>
            <person name="Lindquist E.A."/>
            <person name="Grimwood J."/>
            <person name="Barry K."/>
            <person name="Rokhsar D.S."/>
            <person name="Schmutz J."/>
            <person name="Stiller J.W."/>
            <person name="Grossman A.R."/>
            <person name="Prochnik S.E."/>
        </authorList>
    </citation>
    <scope>NUCLEOTIDE SEQUENCE [LARGE SCALE GENOMIC DNA]</scope>
    <source>
        <strain evidence="2">4086291</strain>
    </source>
</reference>
<keyword evidence="3" id="KW-1185">Reference proteome</keyword>
<evidence type="ECO:0000313" key="3">
    <source>
        <dbReference type="Proteomes" id="UP000218209"/>
    </source>
</evidence>
<accession>A0A1X6NNN4</accession>
<dbReference type="Proteomes" id="UP000218209">
    <property type="component" value="Unassembled WGS sequence"/>
</dbReference>
<sequence length="220" mass="23014">MLAWERSRWCVYPLGRPHGRTSGQPPESAEELKFEAASTTVAAGTPPHPILFRHTASPDAASPPSPLPVLTVARCPPRPLPPLFRIMAIRRCTLASLAAVAVAAAVVATTAAAPAGAPVPDGSLLDGKPPADVHSQLTAFASECASHRSSCYSGAAGAVVNPAACERCVTYCFALVVVAAEHEDTDALDVAVAGQLDCQERLEDGGGGCNRRRRRHRHQS</sequence>
<gene>
    <name evidence="2" type="ORF">BU14_0869s0001</name>
</gene>
<keyword evidence="1" id="KW-0472">Membrane</keyword>
<evidence type="ECO:0000313" key="2">
    <source>
        <dbReference type="EMBL" id="OSX70182.1"/>
    </source>
</evidence>
<evidence type="ECO:0000256" key="1">
    <source>
        <dbReference type="SAM" id="Phobius"/>
    </source>
</evidence>
<organism evidence="2 3">
    <name type="scientific">Porphyra umbilicalis</name>
    <name type="common">Purple laver</name>
    <name type="synonym">Red alga</name>
    <dbReference type="NCBI Taxonomy" id="2786"/>
    <lineage>
        <taxon>Eukaryota</taxon>
        <taxon>Rhodophyta</taxon>
        <taxon>Bangiophyceae</taxon>
        <taxon>Bangiales</taxon>
        <taxon>Bangiaceae</taxon>
        <taxon>Porphyra</taxon>
    </lineage>
</organism>
<dbReference type="EMBL" id="KV919297">
    <property type="protein sequence ID" value="OSX70182.1"/>
    <property type="molecule type" value="Genomic_DNA"/>
</dbReference>
<protein>
    <submittedName>
        <fullName evidence="2">Uncharacterized protein</fullName>
    </submittedName>
</protein>
<keyword evidence="1" id="KW-1133">Transmembrane helix</keyword>
<proteinExistence type="predicted"/>
<feature type="transmembrane region" description="Helical" evidence="1">
    <location>
        <begin position="94"/>
        <end position="113"/>
    </location>
</feature>
<keyword evidence="1" id="KW-0812">Transmembrane</keyword>
<name>A0A1X6NNN4_PORUM</name>